<dbReference type="EMBL" id="JACHIA010000002">
    <property type="protein sequence ID" value="MBB6069236.1"/>
    <property type="molecule type" value="Genomic_DNA"/>
</dbReference>
<organism evidence="1 2">
    <name type="scientific">Longimicrobium terrae</name>
    <dbReference type="NCBI Taxonomy" id="1639882"/>
    <lineage>
        <taxon>Bacteria</taxon>
        <taxon>Pseudomonadati</taxon>
        <taxon>Gemmatimonadota</taxon>
        <taxon>Longimicrobiia</taxon>
        <taxon>Longimicrobiales</taxon>
        <taxon>Longimicrobiaceae</taxon>
        <taxon>Longimicrobium</taxon>
    </lineage>
</organism>
<name>A0A841GX20_9BACT</name>
<dbReference type="Proteomes" id="UP000582837">
    <property type="component" value="Unassembled WGS sequence"/>
</dbReference>
<dbReference type="RefSeq" id="WP_170038010.1">
    <property type="nucleotide sequence ID" value="NZ_JABDTL010000002.1"/>
</dbReference>
<accession>A0A841GX20</accession>
<gene>
    <name evidence="1" type="ORF">HNQ61_000851</name>
</gene>
<comment type="caution">
    <text evidence="1">The sequence shown here is derived from an EMBL/GenBank/DDBJ whole genome shotgun (WGS) entry which is preliminary data.</text>
</comment>
<reference evidence="1 2" key="1">
    <citation type="submission" date="2020-08" db="EMBL/GenBank/DDBJ databases">
        <title>Genomic Encyclopedia of Type Strains, Phase IV (KMG-IV): sequencing the most valuable type-strain genomes for metagenomic binning, comparative biology and taxonomic classification.</title>
        <authorList>
            <person name="Goeker M."/>
        </authorList>
    </citation>
    <scope>NUCLEOTIDE SEQUENCE [LARGE SCALE GENOMIC DNA]</scope>
    <source>
        <strain evidence="1 2">DSM 29007</strain>
    </source>
</reference>
<protein>
    <submittedName>
        <fullName evidence="1">Uncharacterized protein</fullName>
    </submittedName>
</protein>
<sequence>MNELSSDPPHAVSAGLDEVVAEMVEQFRRGAVVANAGGLGHTSFADVPDVSEMVNAMLSPADAEAFGAVSISREDGLRASRGGDQAKAAERIGEARRLLDGADLTPSARLLAESLYSSAAAYVRYRQGDLAGARRDLDEAIASSNALWDEHGFRGAEARRLHLAHLIVRVEARLGGDPWDVVQTVCRLWDYLEGNTAAWPFAPYARAGAEVNRRMAMLMLNEIVTEFAVLLAEHPEVETAALDLLHREQRARHPADPYPFSYARAWLTARQALHGDDPAAALQKAGPFLGVVDGPRPLLWQSVVRDTVRLCRTLPGAAGRAAETLAAGALADHTVPDCLRIDRSPHPA</sequence>
<evidence type="ECO:0000313" key="2">
    <source>
        <dbReference type="Proteomes" id="UP000582837"/>
    </source>
</evidence>
<evidence type="ECO:0000313" key="1">
    <source>
        <dbReference type="EMBL" id="MBB6069236.1"/>
    </source>
</evidence>
<proteinExistence type="predicted"/>
<dbReference type="AlphaFoldDB" id="A0A841GX20"/>
<keyword evidence="2" id="KW-1185">Reference proteome</keyword>